<feature type="transmembrane region" description="Helical" evidence="8">
    <location>
        <begin position="382"/>
        <end position="404"/>
    </location>
</feature>
<dbReference type="EMBL" id="MRCY01000019">
    <property type="protein sequence ID" value="RKL16109.1"/>
    <property type="molecule type" value="Genomic_DNA"/>
</dbReference>
<proteinExistence type="inferred from homology"/>
<feature type="transmembrane region" description="Helical" evidence="8">
    <location>
        <begin position="125"/>
        <end position="141"/>
    </location>
</feature>
<keyword evidence="4 8" id="KW-0812">Transmembrane</keyword>
<protein>
    <recommendedName>
        <fullName evidence="9">Major facilitator superfamily (MFS) profile domain-containing protein</fullName>
    </recommendedName>
</protein>
<dbReference type="InterPro" id="IPR003663">
    <property type="entry name" value="Sugar/inositol_transpt"/>
</dbReference>
<accession>A0A420RGG7</accession>
<evidence type="ECO:0000256" key="7">
    <source>
        <dbReference type="RuleBase" id="RU003346"/>
    </source>
</evidence>
<evidence type="ECO:0000256" key="2">
    <source>
        <dbReference type="ARBA" id="ARBA00010992"/>
    </source>
</evidence>
<dbReference type="InterPro" id="IPR005829">
    <property type="entry name" value="Sugar_transporter_CS"/>
</dbReference>
<feature type="transmembrane region" description="Helical" evidence="8">
    <location>
        <begin position="424"/>
        <end position="442"/>
    </location>
</feature>
<feature type="transmembrane region" description="Helical" evidence="8">
    <location>
        <begin position="454"/>
        <end position="471"/>
    </location>
</feature>
<organism evidence="10 11">
    <name type="scientific">Fusarium oxysporum</name>
    <name type="common">Fusarium vascular wilt</name>
    <dbReference type="NCBI Taxonomy" id="5507"/>
    <lineage>
        <taxon>Eukaryota</taxon>
        <taxon>Fungi</taxon>
        <taxon>Dikarya</taxon>
        <taxon>Ascomycota</taxon>
        <taxon>Pezizomycotina</taxon>
        <taxon>Sordariomycetes</taxon>
        <taxon>Hypocreomycetidae</taxon>
        <taxon>Hypocreales</taxon>
        <taxon>Nectriaceae</taxon>
        <taxon>Fusarium</taxon>
        <taxon>Fusarium oxysporum species complex</taxon>
    </lineage>
</organism>
<dbReference type="NCBIfam" id="TIGR00879">
    <property type="entry name" value="SP"/>
    <property type="match status" value="1"/>
</dbReference>
<dbReference type="InterPro" id="IPR036259">
    <property type="entry name" value="MFS_trans_sf"/>
</dbReference>
<dbReference type="SUPFAM" id="SSF103473">
    <property type="entry name" value="MFS general substrate transporter"/>
    <property type="match status" value="1"/>
</dbReference>
<dbReference type="VEuPathDB" id="FungiDB:FOMG_09633"/>
<keyword evidence="5 8" id="KW-1133">Transmembrane helix</keyword>
<keyword evidence="6 8" id="KW-0472">Membrane</keyword>
<feature type="transmembrane region" description="Helical" evidence="8">
    <location>
        <begin position="185"/>
        <end position="206"/>
    </location>
</feature>
<dbReference type="InterPro" id="IPR020846">
    <property type="entry name" value="MFS_dom"/>
</dbReference>
<feature type="transmembrane region" description="Helical" evidence="8">
    <location>
        <begin position="309"/>
        <end position="327"/>
    </location>
</feature>
<name>A0A420RGG7_FUSOX</name>
<feature type="transmembrane region" description="Helical" evidence="8">
    <location>
        <begin position="272"/>
        <end position="297"/>
    </location>
</feature>
<dbReference type="Pfam" id="PF00083">
    <property type="entry name" value="Sugar_tr"/>
    <property type="match status" value="1"/>
</dbReference>
<comment type="similarity">
    <text evidence="2 7">Belongs to the major facilitator superfamily. Sugar transporter (TC 2.A.1.1) family.</text>
</comment>
<dbReference type="VEuPathDB" id="FungiDB:HZS61_010800"/>
<sequence>MLSKNRILQHFNRHLAIAFAVIAVSTFNYGFDNAAYNNTQAMEAFQAQFGEWDAEKGKYAIPPSWLSLFNSLNYIGFGAGVIIGSLVSERWGRRWCMFVMSAWALVPAIMAVTSTSKHQIMATRILNYIYIGMELAVVPVYQSEIMPREIRGFAVGSYQFSLMSGTLIVASVCRGTSTLSGNLSFRIPFGLFFIIPVVVMCAIFFIPESPRWLLTKDRTEEARAALGKLREGKETEAEIDESFAALQYALEHEPEQGNYLELFQGKNLKRTAIVVAMNFFQQATGQAFASTYGAIFIRDIGTVNPFTMTIVNAIVNLCSAFAGLYLVDRAGRRLAIILLQYLNIADFHRPLLLTSAGWMFCAIITMGALGTVPNPSFGIKSGIVAMLTLFGSGFTFAFAPLNYVITTEIPALRLRDASQRTASIVNVVANFLVSFSIPYMLYPQYAGLGSKVGFVFAGILALAIVFVVFCVPECKGKSLEQIDRMFNEGIALRKFGNYKPEDLTGDVEEMGGKEKGNASVVVNHREQS</sequence>
<evidence type="ECO:0000313" key="10">
    <source>
        <dbReference type="EMBL" id="RKL16109.1"/>
    </source>
</evidence>
<dbReference type="VEuPathDB" id="FungiDB:FOC1_g10004236"/>
<dbReference type="PANTHER" id="PTHR48022">
    <property type="entry name" value="PLASTIDIC GLUCOSE TRANSPORTER 4"/>
    <property type="match status" value="1"/>
</dbReference>
<dbReference type="PANTHER" id="PTHR48022:SF77">
    <property type="entry name" value="MAJOR FACILITATOR SUPERFAMILY (MFS) PROFILE DOMAIN-CONTAINING PROTEIN"/>
    <property type="match status" value="1"/>
</dbReference>
<evidence type="ECO:0000256" key="8">
    <source>
        <dbReference type="SAM" id="Phobius"/>
    </source>
</evidence>
<dbReference type="FunFam" id="1.20.1250.20:FF:000078">
    <property type="entry name" value="MFS maltose transporter, putative"/>
    <property type="match status" value="1"/>
</dbReference>
<dbReference type="PROSITE" id="PS00216">
    <property type="entry name" value="SUGAR_TRANSPORT_1"/>
    <property type="match status" value="1"/>
</dbReference>
<dbReference type="VEuPathDB" id="FungiDB:FOZG_15508"/>
<comment type="subcellular location">
    <subcellularLocation>
        <location evidence="1">Membrane</location>
        <topology evidence="1">Multi-pass membrane protein</topology>
    </subcellularLocation>
</comment>
<dbReference type="PROSITE" id="PS50850">
    <property type="entry name" value="MFS"/>
    <property type="match status" value="1"/>
</dbReference>
<feature type="transmembrane region" description="Helical" evidence="8">
    <location>
        <begin position="95"/>
        <end position="113"/>
    </location>
</feature>
<dbReference type="VEuPathDB" id="FungiDB:FOIG_10342"/>
<evidence type="ECO:0000256" key="5">
    <source>
        <dbReference type="ARBA" id="ARBA00022989"/>
    </source>
</evidence>
<dbReference type="GO" id="GO:0005351">
    <property type="term" value="F:carbohydrate:proton symporter activity"/>
    <property type="evidence" value="ECO:0007669"/>
    <property type="project" value="TreeGrafter"/>
</dbReference>
<evidence type="ECO:0000256" key="1">
    <source>
        <dbReference type="ARBA" id="ARBA00004141"/>
    </source>
</evidence>
<evidence type="ECO:0000256" key="4">
    <source>
        <dbReference type="ARBA" id="ARBA00022692"/>
    </source>
</evidence>
<comment type="caution">
    <text evidence="10">The sequence shown here is derived from an EMBL/GenBank/DDBJ whole genome shotgun (WGS) entry which is preliminary data.</text>
</comment>
<gene>
    <name evidence="10" type="ORF">BFJ68_g5360</name>
</gene>
<feature type="domain" description="Major facilitator superfamily (MFS) profile" evidence="9">
    <location>
        <begin position="18"/>
        <end position="475"/>
    </location>
</feature>
<dbReference type="InterPro" id="IPR050360">
    <property type="entry name" value="MFS_Sugar_Transporters"/>
</dbReference>
<evidence type="ECO:0000256" key="6">
    <source>
        <dbReference type="ARBA" id="ARBA00023136"/>
    </source>
</evidence>
<dbReference type="Gene3D" id="1.20.1250.20">
    <property type="entry name" value="MFS general substrate transporter like domains"/>
    <property type="match status" value="1"/>
</dbReference>
<feature type="transmembrane region" description="Helical" evidence="8">
    <location>
        <begin position="153"/>
        <end position="173"/>
    </location>
</feature>
<dbReference type="VEuPathDB" id="FungiDB:FOC4_g10005672"/>
<evidence type="ECO:0000313" key="11">
    <source>
        <dbReference type="Proteomes" id="UP000285860"/>
    </source>
</evidence>
<keyword evidence="3 7" id="KW-0813">Transport</keyword>
<dbReference type="InterPro" id="IPR005828">
    <property type="entry name" value="MFS_sugar_transport-like"/>
</dbReference>
<feature type="transmembrane region" description="Helical" evidence="8">
    <location>
        <begin position="71"/>
        <end position="88"/>
    </location>
</feature>
<feature type="transmembrane region" description="Helical" evidence="8">
    <location>
        <begin position="347"/>
        <end position="370"/>
    </location>
</feature>
<dbReference type="VEuPathDB" id="FungiDB:FOXG_13266"/>
<reference evidence="10 11" key="1">
    <citation type="journal article" date="2018" name="Sci. Rep.">
        <title>Characterisation of pathogen-specific regions and novel effector candidates in Fusarium oxysporum f. sp. cepae.</title>
        <authorList>
            <person name="Armitage A.D."/>
            <person name="Taylor A."/>
            <person name="Sobczyk M.K."/>
            <person name="Baxter L."/>
            <person name="Greenfield B.P."/>
            <person name="Bates H.J."/>
            <person name="Wilson F."/>
            <person name="Jackson A.C."/>
            <person name="Ott S."/>
            <person name="Harrison R.J."/>
            <person name="Clarkson J.P."/>
        </authorList>
    </citation>
    <scope>NUCLEOTIDE SEQUENCE [LARGE SCALE GENOMIC DNA]</scope>
    <source>
        <strain evidence="10 11">Fo_A28</strain>
    </source>
</reference>
<evidence type="ECO:0000256" key="3">
    <source>
        <dbReference type="ARBA" id="ARBA00022448"/>
    </source>
</evidence>
<feature type="transmembrane region" description="Helical" evidence="8">
    <location>
        <begin position="12"/>
        <end position="31"/>
    </location>
</feature>
<dbReference type="GO" id="GO:0016020">
    <property type="term" value="C:membrane"/>
    <property type="evidence" value="ECO:0007669"/>
    <property type="project" value="UniProtKB-SubCell"/>
</dbReference>
<dbReference type="Proteomes" id="UP000285860">
    <property type="component" value="Unassembled WGS sequence"/>
</dbReference>
<dbReference type="AlphaFoldDB" id="A0A420RGG7"/>
<evidence type="ECO:0000259" key="9">
    <source>
        <dbReference type="PROSITE" id="PS50850"/>
    </source>
</evidence>